<feature type="transmembrane region" description="Helical" evidence="6">
    <location>
        <begin position="47"/>
        <end position="71"/>
    </location>
</feature>
<protein>
    <submittedName>
        <fullName evidence="8">Putative RDD family membrane protein YckC</fullName>
    </submittedName>
</protein>
<evidence type="ECO:0000259" key="7">
    <source>
        <dbReference type="Pfam" id="PF06271"/>
    </source>
</evidence>
<evidence type="ECO:0000256" key="6">
    <source>
        <dbReference type="SAM" id="Phobius"/>
    </source>
</evidence>
<sequence>MEAPVAFAPLSKRLAALLFDGVFMAFYFALTVMAINGLALDSSKLESVLIIGVCLSIEPLLVAYTGASLGQHLMKLRVRKVADNRRLNLFQAYWRSAIKILFGLPSLLTVLSSRRYQAIHDMLASSIVVLSAEGISKASYLLHERTDQTALYDYPPAWRRIAMMFVYIVLLFICMALATYLVFSDACLDANRCSIWEQVFNFLLSAGFWIALFVMINYCWKARMPGCRRRLRE</sequence>
<feature type="domain" description="RDD" evidence="7">
    <location>
        <begin position="8"/>
        <end position="124"/>
    </location>
</feature>
<accession>A0A7X0MVI1</accession>
<keyword evidence="5 6" id="KW-0472">Membrane</keyword>
<evidence type="ECO:0000313" key="9">
    <source>
        <dbReference type="Proteomes" id="UP000528457"/>
    </source>
</evidence>
<evidence type="ECO:0000256" key="4">
    <source>
        <dbReference type="ARBA" id="ARBA00022989"/>
    </source>
</evidence>
<dbReference type="PANTHER" id="PTHR36115">
    <property type="entry name" value="PROLINE-RICH ANTIGEN HOMOLOG-RELATED"/>
    <property type="match status" value="1"/>
</dbReference>
<keyword evidence="4 6" id="KW-1133">Transmembrane helix</keyword>
<evidence type="ECO:0000256" key="5">
    <source>
        <dbReference type="ARBA" id="ARBA00023136"/>
    </source>
</evidence>
<feature type="transmembrane region" description="Helical" evidence="6">
    <location>
        <begin position="162"/>
        <end position="182"/>
    </location>
</feature>
<dbReference type="Proteomes" id="UP000528457">
    <property type="component" value="Unassembled WGS sequence"/>
</dbReference>
<comment type="subcellular location">
    <subcellularLocation>
        <location evidence="1">Cell membrane</location>
        <topology evidence="1">Multi-pass membrane protein</topology>
    </subcellularLocation>
</comment>
<keyword evidence="9" id="KW-1185">Reference proteome</keyword>
<name>A0A7X0MVI1_9GAMM</name>
<evidence type="ECO:0000256" key="1">
    <source>
        <dbReference type="ARBA" id="ARBA00004651"/>
    </source>
</evidence>
<dbReference type="GO" id="GO:0005886">
    <property type="term" value="C:plasma membrane"/>
    <property type="evidence" value="ECO:0007669"/>
    <property type="project" value="UniProtKB-SubCell"/>
</dbReference>
<dbReference type="InParanoid" id="A0A7X0MVI1"/>
<dbReference type="RefSeq" id="WP_166848536.1">
    <property type="nucleotide sequence ID" value="NZ_JAAONY010000001.1"/>
</dbReference>
<dbReference type="InterPro" id="IPR010432">
    <property type="entry name" value="RDD"/>
</dbReference>
<evidence type="ECO:0000256" key="3">
    <source>
        <dbReference type="ARBA" id="ARBA00022692"/>
    </source>
</evidence>
<keyword evidence="3 6" id="KW-0812">Transmembrane</keyword>
<evidence type="ECO:0000313" key="8">
    <source>
        <dbReference type="EMBL" id="MBB6521418.1"/>
    </source>
</evidence>
<feature type="transmembrane region" description="Helical" evidence="6">
    <location>
        <begin position="14"/>
        <end position="35"/>
    </location>
</feature>
<gene>
    <name evidence="8" type="ORF">HNR48_001696</name>
</gene>
<comment type="caution">
    <text evidence="8">The sequence shown here is derived from an EMBL/GenBank/DDBJ whole genome shotgun (WGS) entry which is preliminary data.</text>
</comment>
<dbReference type="InterPro" id="IPR051791">
    <property type="entry name" value="Pra-immunoreactive"/>
</dbReference>
<reference evidence="8 9" key="1">
    <citation type="submission" date="2020-08" db="EMBL/GenBank/DDBJ databases">
        <title>Genomic Encyclopedia of Type Strains, Phase IV (KMG-IV): sequencing the most valuable type-strain genomes for metagenomic binning, comparative biology and taxonomic classification.</title>
        <authorList>
            <person name="Goeker M."/>
        </authorList>
    </citation>
    <scope>NUCLEOTIDE SEQUENCE [LARGE SCALE GENOMIC DNA]</scope>
    <source>
        <strain evidence="8 9">DSM 22368</strain>
    </source>
</reference>
<dbReference type="EMBL" id="JACHHT010000001">
    <property type="protein sequence ID" value="MBB6521418.1"/>
    <property type="molecule type" value="Genomic_DNA"/>
</dbReference>
<organism evidence="8 9">
    <name type="scientific">Pseudoteredinibacter isoporae</name>
    <dbReference type="NCBI Taxonomy" id="570281"/>
    <lineage>
        <taxon>Bacteria</taxon>
        <taxon>Pseudomonadati</taxon>
        <taxon>Pseudomonadota</taxon>
        <taxon>Gammaproteobacteria</taxon>
        <taxon>Cellvibrionales</taxon>
        <taxon>Cellvibrionaceae</taxon>
        <taxon>Pseudoteredinibacter</taxon>
    </lineage>
</organism>
<dbReference type="AlphaFoldDB" id="A0A7X0MVI1"/>
<evidence type="ECO:0000256" key="2">
    <source>
        <dbReference type="ARBA" id="ARBA00022475"/>
    </source>
</evidence>
<keyword evidence="2" id="KW-1003">Cell membrane</keyword>
<proteinExistence type="predicted"/>
<dbReference type="Pfam" id="PF06271">
    <property type="entry name" value="RDD"/>
    <property type="match status" value="1"/>
</dbReference>
<feature type="transmembrane region" description="Helical" evidence="6">
    <location>
        <begin position="202"/>
        <end position="220"/>
    </location>
</feature>